<gene>
    <name evidence="2" type="ORF">Afil01_66990</name>
</gene>
<feature type="transmembrane region" description="Helical" evidence="1">
    <location>
        <begin position="53"/>
        <end position="73"/>
    </location>
</feature>
<keyword evidence="1" id="KW-0812">Transmembrane</keyword>
<name>A0A9W6W6T3_9ACTN</name>
<keyword evidence="1" id="KW-0472">Membrane</keyword>
<sequence length="187" mass="20081">MSIGDPSNSIMWSGSVTRRYDSSDSGALPVSAKHYPSGVTSTTTRRLSARGRIIRVLAAVIGMVALAVGTLYGEDDWFPLAPFRMFSTADDPNLPVKIARVDAVDATGARFTLDEDNAGVRRAEIEGQMASLMADPAKVAAIADAYAAHNPGKPQLVEVDVIIEHHWLKDGSVTGEVTDEVVATWRR</sequence>
<keyword evidence="1" id="KW-1133">Transmembrane helix</keyword>
<keyword evidence="3" id="KW-1185">Reference proteome</keyword>
<dbReference type="Proteomes" id="UP001165079">
    <property type="component" value="Unassembled WGS sequence"/>
</dbReference>
<protein>
    <submittedName>
        <fullName evidence="2">Uncharacterized protein</fullName>
    </submittedName>
</protein>
<dbReference type="AlphaFoldDB" id="A0A9W6W6T3"/>
<reference evidence="2" key="1">
    <citation type="submission" date="2023-03" db="EMBL/GenBank/DDBJ databases">
        <title>Actinorhabdospora filicis NBRC 111898.</title>
        <authorList>
            <person name="Ichikawa N."/>
            <person name="Sato H."/>
            <person name="Tonouchi N."/>
        </authorList>
    </citation>
    <scope>NUCLEOTIDE SEQUENCE</scope>
    <source>
        <strain evidence="2">NBRC 111898</strain>
    </source>
</reference>
<accession>A0A9W6W6T3</accession>
<evidence type="ECO:0000256" key="1">
    <source>
        <dbReference type="SAM" id="Phobius"/>
    </source>
</evidence>
<evidence type="ECO:0000313" key="3">
    <source>
        <dbReference type="Proteomes" id="UP001165079"/>
    </source>
</evidence>
<comment type="caution">
    <text evidence="2">The sequence shown here is derived from an EMBL/GenBank/DDBJ whole genome shotgun (WGS) entry which is preliminary data.</text>
</comment>
<proteinExistence type="predicted"/>
<organism evidence="2 3">
    <name type="scientific">Actinorhabdospora filicis</name>
    <dbReference type="NCBI Taxonomy" id="1785913"/>
    <lineage>
        <taxon>Bacteria</taxon>
        <taxon>Bacillati</taxon>
        <taxon>Actinomycetota</taxon>
        <taxon>Actinomycetes</taxon>
        <taxon>Micromonosporales</taxon>
        <taxon>Micromonosporaceae</taxon>
        <taxon>Actinorhabdospora</taxon>
    </lineage>
</organism>
<dbReference type="EMBL" id="BSTX01000008">
    <property type="protein sequence ID" value="GLZ81892.1"/>
    <property type="molecule type" value="Genomic_DNA"/>
</dbReference>
<evidence type="ECO:0000313" key="2">
    <source>
        <dbReference type="EMBL" id="GLZ81892.1"/>
    </source>
</evidence>